<evidence type="ECO:0000256" key="2">
    <source>
        <dbReference type="SAM" id="Phobius"/>
    </source>
</evidence>
<gene>
    <name evidence="5" type="ORF">G1C94_0791</name>
</gene>
<feature type="region of interest" description="Disordered" evidence="1">
    <location>
        <begin position="528"/>
        <end position="551"/>
    </location>
</feature>
<protein>
    <submittedName>
        <fullName evidence="5">Prespore-cell-inducing factor</fullName>
    </submittedName>
</protein>
<dbReference type="InterPro" id="IPR002035">
    <property type="entry name" value="VWF_A"/>
</dbReference>
<dbReference type="PROSITE" id="PS50234">
    <property type="entry name" value="VWFA"/>
    <property type="match status" value="1"/>
</dbReference>
<dbReference type="Pfam" id="PF17802">
    <property type="entry name" value="SpaA"/>
    <property type="match status" value="1"/>
</dbReference>
<dbReference type="Pfam" id="PF13519">
    <property type="entry name" value="VWA_2"/>
    <property type="match status" value="1"/>
</dbReference>
<organism evidence="5 6">
    <name type="scientific">Bifidobacterium panos</name>
    <dbReference type="NCBI Taxonomy" id="2675321"/>
    <lineage>
        <taxon>Bacteria</taxon>
        <taxon>Bacillati</taxon>
        <taxon>Actinomycetota</taxon>
        <taxon>Actinomycetes</taxon>
        <taxon>Bifidobacteriales</taxon>
        <taxon>Bifidobacteriaceae</taxon>
        <taxon>Bifidobacterium</taxon>
    </lineage>
</organism>
<dbReference type="InterPro" id="IPR045826">
    <property type="entry name" value="SpaA_PFL_dom_2"/>
</dbReference>
<accession>A0ABX1SY12</accession>
<evidence type="ECO:0000313" key="6">
    <source>
        <dbReference type="Proteomes" id="UP000553756"/>
    </source>
</evidence>
<dbReference type="InterPro" id="IPR036465">
    <property type="entry name" value="vWFA_dom_sf"/>
</dbReference>
<feature type="transmembrane region" description="Helical" evidence="2">
    <location>
        <begin position="755"/>
        <end position="775"/>
    </location>
</feature>
<keyword evidence="3" id="KW-0732">Signal</keyword>
<dbReference type="InterPro" id="IPR013783">
    <property type="entry name" value="Ig-like_fold"/>
</dbReference>
<keyword evidence="2" id="KW-0472">Membrane</keyword>
<dbReference type="Proteomes" id="UP000553756">
    <property type="component" value="Unassembled WGS sequence"/>
</dbReference>
<evidence type="ECO:0000256" key="3">
    <source>
        <dbReference type="SAM" id="SignalP"/>
    </source>
</evidence>
<dbReference type="InterPro" id="IPR055384">
    <property type="entry name" value="DUF7604"/>
</dbReference>
<keyword evidence="2" id="KW-1133">Transmembrane helix</keyword>
<dbReference type="SUPFAM" id="SSF53300">
    <property type="entry name" value="vWA-like"/>
    <property type="match status" value="1"/>
</dbReference>
<dbReference type="EMBL" id="JAAIIJ010000015">
    <property type="protein sequence ID" value="NMN02169.1"/>
    <property type="molecule type" value="Genomic_DNA"/>
</dbReference>
<dbReference type="Gene3D" id="2.60.40.10">
    <property type="entry name" value="Immunoglobulins"/>
    <property type="match status" value="1"/>
</dbReference>
<dbReference type="RefSeq" id="WP_172145051.1">
    <property type="nucleotide sequence ID" value="NZ_JAAIIJ010000015.1"/>
</dbReference>
<feature type="signal peptide" evidence="3">
    <location>
        <begin position="1"/>
        <end position="32"/>
    </location>
</feature>
<dbReference type="Pfam" id="PF19403">
    <property type="entry name" value="SpaA_2"/>
    <property type="match status" value="1"/>
</dbReference>
<name>A0ABX1SY12_9BIFI</name>
<feature type="chain" id="PRO_5046757492" evidence="3">
    <location>
        <begin position="33"/>
        <end position="781"/>
    </location>
</feature>
<dbReference type="Gene3D" id="3.40.50.410">
    <property type="entry name" value="von Willebrand factor, type A domain"/>
    <property type="match status" value="1"/>
</dbReference>
<proteinExistence type="predicted"/>
<dbReference type="Pfam" id="PF24558">
    <property type="entry name" value="DUF7604"/>
    <property type="match status" value="1"/>
</dbReference>
<sequence length="781" mass="83580">MEQRKRNPQLGLRRLVPVLVAAVMMVPTVAVGVEASAEEPGKAVVASGAPVHRKYVKDNGDGTYDLTLSVTGDSPDSVGKKRRPVDVVLVLDRSSSMLERVDKNKTRWDMAKEAATSLTQRLLTSENAKRDPSEQARMALVTFDTWALTALLGTSQWTTSAQSLTGFISADSRKPKPGKGSNWESAFQRANELLNGTGSRRNVDQYIVFLTSSAPTMRVSAMEYRGKPPDNAPDVDRVWTGENTENRPVYGGGNCDVGLRCYRAAANEAKKRGATKLFAVGAGGKEANEAVKKLAEEAKGDFYDAGTPEKLYQAIDEILVRLLGITRQYWRVSLNDELSEYVTPVEDKDGDEFSPRLEFGAFDASNGSVKETDPAGANMEARYDRERRTLTLGFKDDSKLTPGATYWATLTIKPTRKAQEDYVKRGGMYSDVGDPNTDADGRSTSSGKRGLRSNAEGKASLTYEMITWTNGNREPAEGQTVPLPQPVIQLKPTTLTLVARVDNTHAGNHGASPSDWSLSALNRDNAGVHPTVPAKSMALAPGESGTDKMATKPTLVVPGTYKLRQEANPSSQYPYFPGYAVGKWFCVDNKGSKLNSTNPSVRDEIVVGAGQNVTCLVTYTAKPGGVSWSKVDEHGGLLGGSNWSLAGADGRPGLVADNGGHDTDKTPGGFAVTGLKWGGYRLGETKAPDGHQLLPTPLTVSVFPVSDAVQEPSSFMVKAGDDGKIVNRKLSEGAAVKTAQQSAKSAGLAKTGARIAAVVAVVLFGAVLAGGVQLARRGFMR</sequence>
<evidence type="ECO:0000313" key="5">
    <source>
        <dbReference type="EMBL" id="NMN02169.1"/>
    </source>
</evidence>
<comment type="caution">
    <text evidence="5">The sequence shown here is derived from an EMBL/GenBank/DDBJ whole genome shotgun (WGS) entry which is preliminary data.</text>
</comment>
<dbReference type="SMART" id="SM00327">
    <property type="entry name" value="VWA"/>
    <property type="match status" value="1"/>
</dbReference>
<feature type="domain" description="VWFA" evidence="4">
    <location>
        <begin position="86"/>
        <end position="318"/>
    </location>
</feature>
<evidence type="ECO:0000259" key="4">
    <source>
        <dbReference type="PROSITE" id="PS50234"/>
    </source>
</evidence>
<reference evidence="5 6" key="1">
    <citation type="submission" date="2020-02" db="EMBL/GenBank/DDBJ databases">
        <title>Characterization of phylogenetic diversity of novel bifidobacterial species isolated in Czech ZOOs.</title>
        <authorList>
            <person name="Lugli G.A."/>
            <person name="Vera N.B."/>
            <person name="Ventura M."/>
        </authorList>
    </citation>
    <scope>NUCLEOTIDE SEQUENCE [LARGE SCALE GENOMIC DNA]</scope>
    <source>
        <strain evidence="5 6">DSM 109963</strain>
    </source>
</reference>
<keyword evidence="6" id="KW-1185">Reference proteome</keyword>
<keyword evidence="2" id="KW-0812">Transmembrane</keyword>
<dbReference type="InterPro" id="IPR041033">
    <property type="entry name" value="SpaA_PFL_dom_1"/>
</dbReference>
<dbReference type="CDD" id="cd00198">
    <property type="entry name" value="vWFA"/>
    <property type="match status" value="1"/>
</dbReference>
<feature type="region of interest" description="Disordered" evidence="1">
    <location>
        <begin position="426"/>
        <end position="456"/>
    </location>
</feature>
<evidence type="ECO:0000256" key="1">
    <source>
        <dbReference type="SAM" id="MobiDB-lite"/>
    </source>
</evidence>